<dbReference type="AlphaFoldDB" id="A0A3Q9R1L3"/>
<keyword evidence="6" id="KW-1185">Reference proteome</keyword>
<dbReference type="RefSeq" id="WP_066388161.1">
    <property type="nucleotide sequence ID" value="NZ_CP022572.1"/>
</dbReference>
<dbReference type="OrthoDB" id="214086at2"/>
<dbReference type="STRING" id="1193713.GCA_001636315_01788"/>
<dbReference type="GO" id="GO:0003677">
    <property type="term" value="F:DNA binding"/>
    <property type="evidence" value="ECO:0007669"/>
    <property type="project" value="UniProtKB-KW"/>
</dbReference>
<dbReference type="KEGG" id="nmk:CHR53_24445"/>
<dbReference type="EMBL" id="CP022572">
    <property type="protein sequence ID" value="AZU64134.1"/>
    <property type="molecule type" value="Genomic_DNA"/>
</dbReference>
<dbReference type="PANTHER" id="PTHR43537:SF5">
    <property type="entry name" value="UXU OPERON TRANSCRIPTIONAL REGULATOR"/>
    <property type="match status" value="1"/>
</dbReference>
<evidence type="ECO:0000259" key="4">
    <source>
        <dbReference type="PROSITE" id="PS50949"/>
    </source>
</evidence>
<dbReference type="SUPFAM" id="SSF46785">
    <property type="entry name" value="Winged helix' DNA-binding domain"/>
    <property type="match status" value="1"/>
</dbReference>
<evidence type="ECO:0000256" key="2">
    <source>
        <dbReference type="ARBA" id="ARBA00023125"/>
    </source>
</evidence>
<dbReference type="InterPro" id="IPR008920">
    <property type="entry name" value="TF_FadR/GntR_C"/>
</dbReference>
<accession>A0A3Q9R1L3</accession>
<dbReference type="InterPro" id="IPR000524">
    <property type="entry name" value="Tscrpt_reg_HTH_GntR"/>
</dbReference>
<dbReference type="Proteomes" id="UP000282892">
    <property type="component" value="Chromosome"/>
</dbReference>
<name>A0A3Q9R1L3_9BACI</name>
<keyword evidence="1" id="KW-0805">Transcription regulation</keyword>
<gene>
    <name evidence="5" type="ORF">CHR53_24445</name>
</gene>
<reference evidence="5 6" key="1">
    <citation type="submission" date="2017-07" db="EMBL/GenBank/DDBJ databases">
        <title>The complete genome sequence of Bacillus mesonae strain H20-5, an efficient strain improving plant abiotic stress resistance.</title>
        <authorList>
            <person name="Kim S.Y."/>
            <person name="Song H."/>
            <person name="Sang M.K."/>
            <person name="Weon H.-Y."/>
            <person name="Song J."/>
        </authorList>
    </citation>
    <scope>NUCLEOTIDE SEQUENCE [LARGE SCALE GENOMIC DNA]</scope>
    <source>
        <strain evidence="5 6">H20-5</strain>
    </source>
</reference>
<evidence type="ECO:0000313" key="5">
    <source>
        <dbReference type="EMBL" id="AZU64134.1"/>
    </source>
</evidence>
<dbReference type="Gene3D" id="1.20.120.530">
    <property type="entry name" value="GntR ligand-binding domain-like"/>
    <property type="match status" value="1"/>
</dbReference>
<evidence type="ECO:0000256" key="3">
    <source>
        <dbReference type="ARBA" id="ARBA00023163"/>
    </source>
</evidence>
<feature type="domain" description="HTH gntR-type" evidence="4">
    <location>
        <begin position="9"/>
        <end position="77"/>
    </location>
</feature>
<dbReference type="PANTHER" id="PTHR43537">
    <property type="entry name" value="TRANSCRIPTIONAL REGULATOR, GNTR FAMILY"/>
    <property type="match status" value="1"/>
</dbReference>
<dbReference type="SUPFAM" id="SSF48008">
    <property type="entry name" value="GntR ligand-binding domain-like"/>
    <property type="match status" value="1"/>
</dbReference>
<organism evidence="5 6">
    <name type="scientific">Neobacillus mesonae</name>
    <dbReference type="NCBI Taxonomy" id="1193713"/>
    <lineage>
        <taxon>Bacteria</taxon>
        <taxon>Bacillati</taxon>
        <taxon>Bacillota</taxon>
        <taxon>Bacilli</taxon>
        <taxon>Bacillales</taxon>
        <taxon>Bacillaceae</taxon>
        <taxon>Neobacillus</taxon>
    </lineage>
</organism>
<dbReference type="InterPro" id="IPR036390">
    <property type="entry name" value="WH_DNA-bd_sf"/>
</dbReference>
<dbReference type="CDD" id="cd07377">
    <property type="entry name" value="WHTH_GntR"/>
    <property type="match status" value="1"/>
</dbReference>
<sequence>MQSKQFNRKGISEQVADRIKEKIQAGEYEVGERIPGERDMGIELSVSRNTVREAYKILEAYGYLTVKHGTGVFVASPEHQIQKMTEAFFVSSSHIKDFFSVRKILEEWTVKWAIENSDEGQFIELEQIVDEANEIVNGTIDYQRLAELDHKFHMTLANKSNNVVLVNIMNYLIDLLSESRNKSIQIPGRAIQSIQEHTKILQAIKQKDSQLAQKYMIEHIESVERSISETSPKDL</sequence>
<keyword evidence="3" id="KW-0804">Transcription</keyword>
<dbReference type="SMART" id="SM00895">
    <property type="entry name" value="FCD"/>
    <property type="match status" value="1"/>
</dbReference>
<evidence type="ECO:0000256" key="1">
    <source>
        <dbReference type="ARBA" id="ARBA00023015"/>
    </source>
</evidence>
<dbReference type="Gene3D" id="1.10.10.10">
    <property type="entry name" value="Winged helix-like DNA-binding domain superfamily/Winged helix DNA-binding domain"/>
    <property type="match status" value="1"/>
</dbReference>
<dbReference type="PROSITE" id="PS50949">
    <property type="entry name" value="HTH_GNTR"/>
    <property type="match status" value="1"/>
</dbReference>
<keyword evidence="2" id="KW-0238">DNA-binding</keyword>
<dbReference type="InterPro" id="IPR036388">
    <property type="entry name" value="WH-like_DNA-bd_sf"/>
</dbReference>
<dbReference type="PRINTS" id="PR00035">
    <property type="entry name" value="HTHGNTR"/>
</dbReference>
<dbReference type="SMART" id="SM00345">
    <property type="entry name" value="HTH_GNTR"/>
    <property type="match status" value="1"/>
</dbReference>
<dbReference type="Pfam" id="PF00392">
    <property type="entry name" value="GntR"/>
    <property type="match status" value="1"/>
</dbReference>
<evidence type="ECO:0000313" key="6">
    <source>
        <dbReference type="Proteomes" id="UP000282892"/>
    </source>
</evidence>
<dbReference type="GO" id="GO:0003700">
    <property type="term" value="F:DNA-binding transcription factor activity"/>
    <property type="evidence" value="ECO:0007669"/>
    <property type="project" value="InterPro"/>
</dbReference>
<dbReference type="Pfam" id="PF07729">
    <property type="entry name" value="FCD"/>
    <property type="match status" value="1"/>
</dbReference>
<proteinExistence type="predicted"/>
<dbReference type="InterPro" id="IPR011711">
    <property type="entry name" value="GntR_C"/>
</dbReference>
<protein>
    <submittedName>
        <fullName evidence="5">FadR family transcriptional regulator</fullName>
    </submittedName>
</protein>